<gene>
    <name evidence="1" type="ORF">ABID21_000677</name>
</gene>
<keyword evidence="2" id="KW-1185">Reference proteome</keyword>
<evidence type="ECO:0000313" key="1">
    <source>
        <dbReference type="EMBL" id="MET3584582.1"/>
    </source>
</evidence>
<dbReference type="EMBL" id="JBEPLJ010000002">
    <property type="protein sequence ID" value="MET3584582.1"/>
    <property type="molecule type" value="Genomic_DNA"/>
</dbReference>
<comment type="caution">
    <text evidence="1">The sequence shown here is derived from an EMBL/GenBank/DDBJ whole genome shotgun (WGS) entry which is preliminary data.</text>
</comment>
<organism evidence="1 2">
    <name type="scientific">Pseudorhizobium tarimense</name>
    <dbReference type="NCBI Taxonomy" id="1079109"/>
    <lineage>
        <taxon>Bacteria</taxon>
        <taxon>Pseudomonadati</taxon>
        <taxon>Pseudomonadota</taxon>
        <taxon>Alphaproteobacteria</taxon>
        <taxon>Hyphomicrobiales</taxon>
        <taxon>Rhizobiaceae</taxon>
        <taxon>Rhizobium/Agrobacterium group</taxon>
        <taxon>Pseudorhizobium</taxon>
    </lineage>
</organism>
<sequence>MMDRPRLLLVVAPSKLECHRTAKEFRLDFLKVERMRFISDPYHLRGWSYGTPFIALHRDRWPEALDQVLHALTVKGQLRIANDRDLDELREGFTPPRLSVSLAGRVAL</sequence>
<name>A0ABV2H2G7_9HYPH</name>
<accession>A0ABV2H2G7</accession>
<proteinExistence type="predicted"/>
<evidence type="ECO:0000313" key="2">
    <source>
        <dbReference type="Proteomes" id="UP001549031"/>
    </source>
</evidence>
<dbReference type="Proteomes" id="UP001549031">
    <property type="component" value="Unassembled WGS sequence"/>
</dbReference>
<protein>
    <submittedName>
        <fullName evidence="1">Uncharacterized protein</fullName>
    </submittedName>
</protein>
<dbReference type="RefSeq" id="WP_247242541.1">
    <property type="nucleotide sequence ID" value="NZ_JALJRA010000002.1"/>
</dbReference>
<reference evidence="1 2" key="1">
    <citation type="submission" date="2024-06" db="EMBL/GenBank/DDBJ databases">
        <title>Genomic Encyclopedia of Type Strains, Phase IV (KMG-IV): sequencing the most valuable type-strain genomes for metagenomic binning, comparative biology and taxonomic classification.</title>
        <authorList>
            <person name="Goeker M."/>
        </authorList>
    </citation>
    <scope>NUCLEOTIDE SEQUENCE [LARGE SCALE GENOMIC DNA]</scope>
    <source>
        <strain evidence="1 2">DSM 105042</strain>
    </source>
</reference>